<evidence type="ECO:0000256" key="1">
    <source>
        <dbReference type="PIRSR" id="PIRSR000390-1"/>
    </source>
</evidence>
<keyword evidence="2 3" id="KW-0663">Pyridoxal phosphate</keyword>
<dbReference type="RefSeq" id="WP_021167773.1">
    <property type="nucleotide sequence ID" value="NZ_CTRP01000003.1"/>
</dbReference>
<dbReference type="AlphaFoldDB" id="A0A0U1KWD9"/>
<evidence type="ECO:0000313" key="4">
    <source>
        <dbReference type="EMBL" id="CQR71223.1"/>
    </source>
</evidence>
<keyword evidence="5" id="KW-1185">Reference proteome</keyword>
<dbReference type="PIRSF" id="PIRSF000390">
    <property type="entry name" value="PLP_StrS"/>
    <property type="match status" value="1"/>
</dbReference>
<accession>A0A0U1KWD9</accession>
<dbReference type="NCBIfam" id="NF008687">
    <property type="entry name" value="PRK11706.1"/>
    <property type="match status" value="1"/>
</dbReference>
<evidence type="ECO:0000256" key="2">
    <source>
        <dbReference type="PIRSR" id="PIRSR000390-2"/>
    </source>
</evidence>
<dbReference type="Pfam" id="PF01041">
    <property type="entry name" value="DegT_DnrJ_EryC1"/>
    <property type="match status" value="1"/>
</dbReference>
<feature type="modified residue" description="N6-(pyridoxal phosphate)lysine" evidence="2">
    <location>
        <position position="181"/>
    </location>
</feature>
<dbReference type="PANTHER" id="PTHR30244:SF34">
    <property type="entry name" value="DTDP-4-AMINO-4,6-DIDEOXYGALACTOSE TRANSAMINASE"/>
    <property type="match status" value="1"/>
</dbReference>
<dbReference type="GO" id="GO:0000271">
    <property type="term" value="P:polysaccharide biosynthetic process"/>
    <property type="evidence" value="ECO:0007669"/>
    <property type="project" value="TreeGrafter"/>
</dbReference>
<dbReference type="GO" id="GO:0019180">
    <property type="term" value="F:dTDP-4-amino-4,6-dideoxygalactose transaminase activity"/>
    <property type="evidence" value="ECO:0007669"/>
    <property type="project" value="TreeGrafter"/>
</dbReference>
<dbReference type="GO" id="GO:0030170">
    <property type="term" value="F:pyridoxal phosphate binding"/>
    <property type="evidence" value="ECO:0007669"/>
    <property type="project" value="TreeGrafter"/>
</dbReference>
<dbReference type="InterPro" id="IPR015422">
    <property type="entry name" value="PyrdxlP-dep_Trfase_small"/>
</dbReference>
<comment type="similarity">
    <text evidence="3">Belongs to the DegT/DnrJ/EryC1 family.</text>
</comment>
<gene>
    <name evidence="4" type="ORF">SpAn4DRAFT_1625</name>
</gene>
<dbReference type="CDD" id="cd00616">
    <property type="entry name" value="AHBA_syn"/>
    <property type="match status" value="1"/>
</dbReference>
<dbReference type="Gene3D" id="3.40.640.10">
    <property type="entry name" value="Type I PLP-dependent aspartate aminotransferase-like (Major domain)"/>
    <property type="match status" value="1"/>
</dbReference>
<dbReference type="InterPro" id="IPR015421">
    <property type="entry name" value="PyrdxlP-dep_Trfase_major"/>
</dbReference>
<dbReference type="InterPro" id="IPR000653">
    <property type="entry name" value="DegT/StrS_aminotransferase"/>
</dbReference>
<feature type="active site" description="Proton acceptor" evidence="1">
    <location>
        <position position="181"/>
    </location>
</feature>
<name>A0A0U1KWD9_9FIRM</name>
<sequence length="384" mass="42801">MIRFNKPYITGNEMKNIQSVLNKGRMAGNGEFTQKCQEWLECEIGCGKALLTTSCTAALEMAVILADIGYGDEVIMPSYTFVSTANAVVLRGGVPVFVDIREDTLNIDETKIEAAITPHTKAITVVHYAGVACEMDTIMAIAEKYRLLVIEDAAQGILSKYKGQPLGSIGHFAALSFHETKNLVSGEGGAVLINDTTFQDRAEIIWEKGTNRKAFHKGLVDKYSWVDIGSSYLPGELIAAFLYGQLISCAIIDKARMKVWNQYHESFAAAEKYNKFRRPIIPQEISHNGHIYYLLLPTASKRDQMLHRLQDKGIGAVFHYIPLHSSPAGIRYGRTCGEMDVTDSVASRLLRLPLWGEMKEEDVQTVIRIVQDEVNYIEENVLSE</sequence>
<proteinExistence type="inferred from homology"/>
<reference evidence="5" key="1">
    <citation type="submission" date="2015-03" db="EMBL/GenBank/DDBJ databases">
        <authorList>
            <person name="Nijsse Bart"/>
        </authorList>
    </citation>
    <scope>NUCLEOTIDE SEQUENCE [LARGE SCALE GENOMIC DNA]</scope>
</reference>
<dbReference type="Proteomes" id="UP000049855">
    <property type="component" value="Unassembled WGS sequence"/>
</dbReference>
<dbReference type="PANTHER" id="PTHR30244">
    <property type="entry name" value="TRANSAMINASE"/>
    <property type="match status" value="1"/>
</dbReference>
<dbReference type="FunFam" id="3.40.640.10:FF:000037">
    <property type="entry name" value="dTDP-4-amino-4,6-dideoxygalactose transaminase"/>
    <property type="match status" value="1"/>
</dbReference>
<dbReference type="Gene3D" id="3.90.1150.10">
    <property type="entry name" value="Aspartate Aminotransferase, domain 1"/>
    <property type="match status" value="1"/>
</dbReference>
<dbReference type="InterPro" id="IPR012749">
    <property type="entry name" value="WecE-like"/>
</dbReference>
<organism evidence="4 5">
    <name type="scientific">Sporomusa ovata</name>
    <dbReference type="NCBI Taxonomy" id="2378"/>
    <lineage>
        <taxon>Bacteria</taxon>
        <taxon>Bacillati</taxon>
        <taxon>Bacillota</taxon>
        <taxon>Negativicutes</taxon>
        <taxon>Selenomonadales</taxon>
        <taxon>Sporomusaceae</taxon>
        <taxon>Sporomusa</taxon>
    </lineage>
</organism>
<dbReference type="SUPFAM" id="SSF53383">
    <property type="entry name" value="PLP-dependent transferases"/>
    <property type="match status" value="1"/>
</dbReference>
<evidence type="ECO:0000256" key="3">
    <source>
        <dbReference type="RuleBase" id="RU004508"/>
    </source>
</evidence>
<dbReference type="InterPro" id="IPR015424">
    <property type="entry name" value="PyrdxlP-dep_Trfase"/>
</dbReference>
<evidence type="ECO:0000313" key="5">
    <source>
        <dbReference type="Proteomes" id="UP000049855"/>
    </source>
</evidence>
<protein>
    <submittedName>
        <fullName evidence="4">Lipopolysaccharide biosynthesis protein RffA</fullName>
    </submittedName>
</protein>
<dbReference type="EMBL" id="CTRP01000003">
    <property type="protein sequence ID" value="CQR71223.1"/>
    <property type="molecule type" value="Genomic_DNA"/>
</dbReference>
<dbReference type="NCBIfam" id="TIGR02379">
    <property type="entry name" value="ECA_wecE"/>
    <property type="match status" value="1"/>
</dbReference>